<dbReference type="EMBL" id="JAIFRP010004484">
    <property type="protein sequence ID" value="KAK2575225.1"/>
    <property type="molecule type" value="Genomic_DNA"/>
</dbReference>
<gene>
    <name evidence="1" type="ORF">KPH14_002687</name>
</gene>
<dbReference type="AlphaFoldDB" id="A0AAD9VIS6"/>
<comment type="caution">
    <text evidence="1">The sequence shown here is derived from an EMBL/GenBank/DDBJ whole genome shotgun (WGS) entry which is preliminary data.</text>
</comment>
<sequence length="107" mass="12102">MRDCFTREINRQKTLKSGFGGGSRKNEYLVFQQLQFLKNVVAIREPDSVTVTAGPADDLHRDRNVVKGPKRIKTKESTVSEDDKFVEAVNKSIESRDQPFSLQASKS</sequence>
<keyword evidence="2" id="KW-1185">Reference proteome</keyword>
<dbReference type="Proteomes" id="UP001258017">
    <property type="component" value="Unassembled WGS sequence"/>
</dbReference>
<reference evidence="1" key="1">
    <citation type="submission" date="2021-08" db="EMBL/GenBank/DDBJ databases">
        <authorList>
            <person name="Misof B."/>
            <person name="Oliver O."/>
            <person name="Podsiadlowski L."/>
            <person name="Donath A."/>
            <person name="Peters R."/>
            <person name="Mayer C."/>
            <person name="Rust J."/>
            <person name="Gunkel S."/>
            <person name="Lesny P."/>
            <person name="Martin S."/>
            <person name="Oeyen J.P."/>
            <person name="Petersen M."/>
            <person name="Panagiotis P."/>
            <person name="Wilbrandt J."/>
            <person name="Tanja T."/>
        </authorList>
    </citation>
    <scope>NUCLEOTIDE SEQUENCE</scope>
    <source>
        <strain evidence="1">GBR_01_08_01A</strain>
        <tissue evidence="1">Thorax + abdomen</tissue>
    </source>
</reference>
<organism evidence="1 2">
    <name type="scientific">Odynerus spinipes</name>
    <dbReference type="NCBI Taxonomy" id="1348599"/>
    <lineage>
        <taxon>Eukaryota</taxon>
        <taxon>Metazoa</taxon>
        <taxon>Ecdysozoa</taxon>
        <taxon>Arthropoda</taxon>
        <taxon>Hexapoda</taxon>
        <taxon>Insecta</taxon>
        <taxon>Pterygota</taxon>
        <taxon>Neoptera</taxon>
        <taxon>Endopterygota</taxon>
        <taxon>Hymenoptera</taxon>
        <taxon>Apocrita</taxon>
        <taxon>Aculeata</taxon>
        <taxon>Vespoidea</taxon>
        <taxon>Vespidae</taxon>
        <taxon>Eumeninae</taxon>
        <taxon>Odynerus</taxon>
    </lineage>
</organism>
<accession>A0AAD9VIS6</accession>
<protein>
    <submittedName>
        <fullName evidence="1">Uncharacterized protein</fullName>
    </submittedName>
</protein>
<evidence type="ECO:0000313" key="2">
    <source>
        <dbReference type="Proteomes" id="UP001258017"/>
    </source>
</evidence>
<reference evidence="1" key="2">
    <citation type="journal article" date="2023" name="Commun. Biol.">
        <title>Intrasexual cuticular hydrocarbon dimorphism in a wasp sheds light on hydrocarbon biosynthesis genes in Hymenoptera.</title>
        <authorList>
            <person name="Moris V.C."/>
            <person name="Podsiadlowski L."/>
            <person name="Martin S."/>
            <person name="Oeyen J.P."/>
            <person name="Donath A."/>
            <person name="Petersen M."/>
            <person name="Wilbrandt J."/>
            <person name="Misof B."/>
            <person name="Liedtke D."/>
            <person name="Thamm M."/>
            <person name="Scheiner R."/>
            <person name="Schmitt T."/>
            <person name="Niehuis O."/>
        </authorList>
    </citation>
    <scope>NUCLEOTIDE SEQUENCE</scope>
    <source>
        <strain evidence="1">GBR_01_08_01A</strain>
    </source>
</reference>
<proteinExistence type="predicted"/>
<evidence type="ECO:0000313" key="1">
    <source>
        <dbReference type="EMBL" id="KAK2575225.1"/>
    </source>
</evidence>
<name>A0AAD9VIS6_9HYME</name>